<keyword evidence="3" id="KW-0812">Transmembrane</keyword>
<comment type="similarity">
    <text evidence="1">Belongs to the peptidase A1 family.</text>
</comment>
<protein>
    <submittedName>
        <fullName evidence="6">Aspartic protease</fullName>
    </submittedName>
</protein>
<keyword evidence="2" id="KW-1015">Disulfide bond</keyword>
<dbReference type="InterPro" id="IPR033121">
    <property type="entry name" value="PEPTIDASE_A1"/>
</dbReference>
<name>A0A1C7M6A9_GRIFR</name>
<dbReference type="Gene3D" id="2.40.70.10">
    <property type="entry name" value="Acid Proteases"/>
    <property type="match status" value="1"/>
</dbReference>
<dbReference type="Pfam" id="PF00026">
    <property type="entry name" value="Asp"/>
    <property type="match status" value="1"/>
</dbReference>
<dbReference type="STRING" id="5627.A0A1C7M6A9"/>
<dbReference type="PRINTS" id="PR00792">
    <property type="entry name" value="PEPSIN"/>
</dbReference>
<keyword evidence="6" id="KW-0645">Protease</keyword>
<dbReference type="PROSITE" id="PS51767">
    <property type="entry name" value="PEPTIDASE_A1"/>
    <property type="match status" value="1"/>
</dbReference>
<evidence type="ECO:0000256" key="3">
    <source>
        <dbReference type="SAM" id="Phobius"/>
    </source>
</evidence>
<keyword evidence="3" id="KW-1133">Transmembrane helix</keyword>
<proteinExistence type="inferred from homology"/>
<feature type="transmembrane region" description="Helical" evidence="3">
    <location>
        <begin position="452"/>
        <end position="479"/>
    </location>
</feature>
<dbReference type="AlphaFoldDB" id="A0A1C7M6A9"/>
<evidence type="ECO:0000313" key="7">
    <source>
        <dbReference type="Proteomes" id="UP000092993"/>
    </source>
</evidence>
<keyword evidence="3" id="KW-0472">Membrane</keyword>
<feature type="disulfide bond" evidence="2">
    <location>
        <begin position="250"/>
        <end position="284"/>
    </location>
</feature>
<evidence type="ECO:0000256" key="1">
    <source>
        <dbReference type="ARBA" id="ARBA00007447"/>
    </source>
</evidence>
<feature type="chain" id="PRO_5008888950" evidence="4">
    <location>
        <begin position="20"/>
        <end position="484"/>
    </location>
</feature>
<dbReference type="InterPro" id="IPR034164">
    <property type="entry name" value="Pepsin-like_dom"/>
</dbReference>
<gene>
    <name evidence="6" type="primary">pr1_7</name>
    <name evidence="6" type="ORF">A0H81_07582</name>
</gene>
<dbReference type="CDD" id="cd05471">
    <property type="entry name" value="pepsin_like"/>
    <property type="match status" value="1"/>
</dbReference>
<dbReference type="InterPro" id="IPR021109">
    <property type="entry name" value="Peptidase_aspartic_dom_sf"/>
</dbReference>
<dbReference type="PANTHER" id="PTHR47966:SF74">
    <property type="entry name" value="AGR407CP"/>
    <property type="match status" value="1"/>
</dbReference>
<dbReference type="InterPro" id="IPR001461">
    <property type="entry name" value="Aspartic_peptidase_A1"/>
</dbReference>
<keyword evidence="4" id="KW-0732">Signal</keyword>
<evidence type="ECO:0000256" key="4">
    <source>
        <dbReference type="SAM" id="SignalP"/>
    </source>
</evidence>
<dbReference type="EMBL" id="LUGG01000009">
    <property type="protein sequence ID" value="OBZ72451.1"/>
    <property type="molecule type" value="Genomic_DNA"/>
</dbReference>
<dbReference type="SUPFAM" id="SSF50630">
    <property type="entry name" value="Acid proteases"/>
    <property type="match status" value="1"/>
</dbReference>
<keyword evidence="6" id="KW-0378">Hydrolase</keyword>
<organism evidence="6 7">
    <name type="scientific">Grifola frondosa</name>
    <name type="common">Maitake</name>
    <name type="synonym">Polyporus frondosus</name>
    <dbReference type="NCBI Taxonomy" id="5627"/>
    <lineage>
        <taxon>Eukaryota</taxon>
        <taxon>Fungi</taxon>
        <taxon>Dikarya</taxon>
        <taxon>Basidiomycota</taxon>
        <taxon>Agaricomycotina</taxon>
        <taxon>Agaricomycetes</taxon>
        <taxon>Polyporales</taxon>
        <taxon>Grifolaceae</taxon>
        <taxon>Grifola</taxon>
    </lineage>
</organism>
<evidence type="ECO:0000256" key="2">
    <source>
        <dbReference type="PIRSR" id="PIRSR601461-2"/>
    </source>
</evidence>
<dbReference type="GO" id="GO:0006508">
    <property type="term" value="P:proteolysis"/>
    <property type="evidence" value="ECO:0007669"/>
    <property type="project" value="UniProtKB-KW"/>
</dbReference>
<keyword evidence="7" id="KW-1185">Reference proteome</keyword>
<dbReference type="OrthoDB" id="771136at2759"/>
<evidence type="ECO:0000313" key="6">
    <source>
        <dbReference type="EMBL" id="OBZ72451.1"/>
    </source>
</evidence>
<comment type="caution">
    <text evidence="6">The sequence shown here is derived from an EMBL/GenBank/DDBJ whole genome shotgun (WGS) entry which is preliminary data.</text>
</comment>
<accession>A0A1C7M6A9</accession>
<dbReference type="GO" id="GO:0004190">
    <property type="term" value="F:aspartic-type endopeptidase activity"/>
    <property type="evidence" value="ECO:0007669"/>
    <property type="project" value="InterPro"/>
</dbReference>
<dbReference type="PANTHER" id="PTHR47966">
    <property type="entry name" value="BETA-SITE APP-CLEAVING ENZYME, ISOFORM A-RELATED"/>
    <property type="match status" value="1"/>
</dbReference>
<feature type="domain" description="Peptidase A1" evidence="5">
    <location>
        <begin position="1"/>
        <end position="329"/>
    </location>
</feature>
<reference evidence="6 7" key="1">
    <citation type="submission" date="2016-03" db="EMBL/GenBank/DDBJ databases">
        <title>Whole genome sequencing of Grifola frondosa 9006-11.</title>
        <authorList>
            <person name="Min B."/>
            <person name="Park H."/>
            <person name="Kim J.-G."/>
            <person name="Cho H."/>
            <person name="Oh Y.-L."/>
            <person name="Kong W.-S."/>
            <person name="Choi I.-G."/>
        </authorList>
    </citation>
    <scope>NUCLEOTIDE SEQUENCE [LARGE SCALE GENOMIC DNA]</scope>
    <source>
        <strain evidence="6 7">9006-11</strain>
    </source>
</reference>
<dbReference type="Proteomes" id="UP000092993">
    <property type="component" value="Unassembled WGS sequence"/>
</dbReference>
<evidence type="ECO:0000259" key="5">
    <source>
        <dbReference type="PROSITE" id="PS51767"/>
    </source>
</evidence>
<feature type="signal peptide" evidence="4">
    <location>
        <begin position="1"/>
        <end position="19"/>
    </location>
</feature>
<sequence>MFPYFLAFSVLAFLDGSWAASLWRPNMRSSGLSVRQYLEGVAGGLNVTNEFGIVQVAFAPETQSYYVIATADKRIRFRCERNPADIKLDSPKSSIRRGHFFECYLRRRDQRDSRVRVSRLSTISQSVVNATPIFATMAQQGQLDYPLFGLSLTRNGSGTLAFGAIDASVVVNRSLIDYLHWAIELSGISVNGTEITPIPTYPSATSNASLALIDVGTPGIYGPYQDVSRIFSMIQDARLVDSDGQWVVPCDVSETISFNFGGENFTLQPTDYLIGPASGNPDLCLTWPRALPPSSDGLDWQLGGAFLRTVYSIFSFGINTKEAPLIGLYPLNNASAPIESPDAVASFLSSASATIATALPNFVLSTPTFTTPPYAFNTSVKATPGEIVTSGLATSTYSAVLGTRTRDATALPTVSPSPTIFTLIQTDSSGHTITSVSTASVPSVTLGIPPGWILSSGVATSIPLHAVLLGIPALLFALFTSDIL</sequence>